<reference evidence="4" key="1">
    <citation type="submission" date="2024-05" db="EMBL/GenBank/DDBJ databases">
        <title>Isolation and characterization of Sporomusa carbonis sp. nov., a carboxydotrophic hydrogenogen in the genus of Sporomusa isolated from a charcoal burning pile.</title>
        <authorList>
            <person name="Boeer T."/>
            <person name="Rosenbaum F."/>
            <person name="Eysell L."/>
            <person name="Mueller V."/>
            <person name="Daniel R."/>
            <person name="Poehlein A."/>
        </authorList>
    </citation>
    <scope>NUCLEOTIDE SEQUENCE [LARGE SCALE GENOMIC DNA]</scope>
    <source>
        <strain evidence="4">DSM 3132</strain>
    </source>
</reference>
<protein>
    <recommendedName>
        <fullName evidence="3">Methyl-accepting transducer domain-containing protein</fullName>
    </recommendedName>
</protein>
<evidence type="ECO:0000313" key="5">
    <source>
        <dbReference type="Proteomes" id="UP000216052"/>
    </source>
</evidence>
<dbReference type="InterPro" id="IPR004089">
    <property type="entry name" value="MCPsignal_dom"/>
</dbReference>
<dbReference type="EMBL" id="CP155571">
    <property type="protein sequence ID" value="XFO72330.1"/>
    <property type="molecule type" value="Genomic_DNA"/>
</dbReference>
<dbReference type="SMART" id="SM00283">
    <property type="entry name" value="MA"/>
    <property type="match status" value="1"/>
</dbReference>
<dbReference type="SUPFAM" id="SSF58104">
    <property type="entry name" value="Methyl-accepting chemotaxis protein (MCP) signaling domain"/>
    <property type="match status" value="1"/>
</dbReference>
<gene>
    <name evidence="4" type="ORF">SPACI_023820</name>
</gene>
<dbReference type="Pfam" id="PF00015">
    <property type="entry name" value="MCPsignal"/>
    <property type="match status" value="1"/>
</dbReference>
<evidence type="ECO:0000313" key="4">
    <source>
        <dbReference type="EMBL" id="XFO72330.1"/>
    </source>
</evidence>
<dbReference type="Proteomes" id="UP000216052">
    <property type="component" value="Chromosome"/>
</dbReference>
<dbReference type="InterPro" id="IPR018771">
    <property type="entry name" value="PocR_dom"/>
</dbReference>
<evidence type="ECO:0000256" key="1">
    <source>
        <dbReference type="ARBA" id="ARBA00023224"/>
    </source>
</evidence>
<sequence>MNFLLKGKVAKNDENIVISEILRLLAIENEEISVFGMYLAVVIYNWRFQTNKLPIFPSNKILGGMYMSKPGVQNKATNYEVNLSTLKLTDVINIDFLQKFQDDFAKGVGVASVTVDPEGKPITNPSSYTRFCKDFTHSTECGDKRCAESHRKGGEEAVRTGKPVVYECHAGLIDFAAPILVEGKLLGTILGGQVLTSSPDEDKYRKIANEIGVDGSGYVAAAKEVRILSRESIEAAANVLYTVANNMSKNAFQHLKLKSVAMVLDDSLHQISATMEELAASAGTVSDNQNNLNTEIGKVNSVTGEINGVMDLIKEIADETRLLGLNAAIEAARAGEAGLGFGVVAQEIRKLSADSKATVGKIKEFTTLIRNSVDRTVAMGSETALTVEQQAAAIQEITASVEEITSITEQLTALANEG</sequence>
<dbReference type="Pfam" id="PF10114">
    <property type="entry name" value="PocR"/>
    <property type="match status" value="1"/>
</dbReference>
<dbReference type="PANTHER" id="PTHR32089:SF112">
    <property type="entry name" value="LYSOZYME-LIKE PROTEIN-RELATED"/>
    <property type="match status" value="1"/>
</dbReference>
<proteinExistence type="predicted"/>
<feature type="domain" description="Methyl-accepting transducer" evidence="3">
    <location>
        <begin position="231"/>
        <end position="418"/>
    </location>
</feature>
<dbReference type="PROSITE" id="PS50111">
    <property type="entry name" value="CHEMOTAXIS_TRANSDUC_2"/>
    <property type="match status" value="1"/>
</dbReference>
<evidence type="ECO:0000256" key="2">
    <source>
        <dbReference type="PROSITE-ProRule" id="PRU00284"/>
    </source>
</evidence>
<dbReference type="RefSeq" id="WP_245693088.1">
    <property type="nucleotide sequence ID" value="NZ_CP155571.1"/>
</dbReference>
<dbReference type="Gene3D" id="1.10.287.950">
    <property type="entry name" value="Methyl-accepting chemotaxis protein"/>
    <property type="match status" value="1"/>
</dbReference>
<keyword evidence="1 2" id="KW-0807">Transducer</keyword>
<keyword evidence="5" id="KW-1185">Reference proteome</keyword>
<dbReference type="PANTHER" id="PTHR32089">
    <property type="entry name" value="METHYL-ACCEPTING CHEMOTAXIS PROTEIN MCPB"/>
    <property type="match status" value="1"/>
</dbReference>
<name>A0ABZ3J2A0_SPOA4</name>
<organism evidence="4 5">
    <name type="scientific">Sporomusa acidovorans (strain ATCC 49682 / DSM 3132 / Mol)</name>
    <dbReference type="NCBI Taxonomy" id="1123286"/>
    <lineage>
        <taxon>Bacteria</taxon>
        <taxon>Bacillati</taxon>
        <taxon>Bacillota</taxon>
        <taxon>Negativicutes</taxon>
        <taxon>Selenomonadales</taxon>
        <taxon>Sporomusaceae</taxon>
        <taxon>Sporomusa</taxon>
    </lineage>
</organism>
<accession>A0ABZ3J2A0</accession>
<evidence type="ECO:0000259" key="3">
    <source>
        <dbReference type="PROSITE" id="PS50111"/>
    </source>
</evidence>